<dbReference type="InterPro" id="IPR036736">
    <property type="entry name" value="ACP-like_sf"/>
</dbReference>
<evidence type="ECO:0000259" key="6">
    <source>
        <dbReference type="PROSITE" id="PS50075"/>
    </source>
</evidence>
<dbReference type="Pfam" id="PF00550">
    <property type="entry name" value="PP-binding"/>
    <property type="match status" value="2"/>
</dbReference>
<name>A0AB34ILP9_PRYPA</name>
<evidence type="ECO:0000256" key="3">
    <source>
        <dbReference type="ARBA" id="ARBA00022553"/>
    </source>
</evidence>
<dbReference type="Gene3D" id="3.30.559.30">
    <property type="entry name" value="Nonribosomal peptide synthetase, condensation domain"/>
    <property type="match status" value="2"/>
</dbReference>
<dbReference type="InterPro" id="IPR009081">
    <property type="entry name" value="PP-bd_ACP"/>
</dbReference>
<dbReference type="Gene3D" id="3.40.47.10">
    <property type="match status" value="1"/>
</dbReference>
<dbReference type="Pfam" id="PF13193">
    <property type="entry name" value="AMP-binding_C"/>
    <property type="match status" value="2"/>
</dbReference>
<dbReference type="Pfam" id="PF02801">
    <property type="entry name" value="Ketoacyl-synt_C"/>
    <property type="match status" value="1"/>
</dbReference>
<dbReference type="Gene3D" id="3.40.50.1820">
    <property type="entry name" value="alpha/beta hydrolase"/>
    <property type="match status" value="2"/>
</dbReference>
<reference evidence="8 9" key="1">
    <citation type="journal article" date="2024" name="Science">
        <title>Giant polyketide synthase enzymes in the biosynthesis of giant marine polyether toxins.</title>
        <authorList>
            <person name="Fallon T.R."/>
            <person name="Shende V.V."/>
            <person name="Wierzbicki I.H."/>
            <person name="Pendleton A.L."/>
            <person name="Watervoot N.F."/>
            <person name="Auber R.P."/>
            <person name="Gonzalez D.J."/>
            <person name="Wisecaver J.H."/>
            <person name="Moore B.S."/>
        </authorList>
    </citation>
    <scope>NUCLEOTIDE SEQUENCE [LARGE SCALE GENOMIC DNA]</scope>
    <source>
        <strain evidence="8 9">12B1</strain>
    </source>
</reference>
<dbReference type="Pfam" id="PF00501">
    <property type="entry name" value="AMP-binding"/>
    <property type="match status" value="2"/>
</dbReference>
<keyword evidence="3" id="KW-0597">Phosphoprotein</keyword>
<dbReference type="InterPro" id="IPR006162">
    <property type="entry name" value="Ppantetheine_attach_site"/>
</dbReference>
<dbReference type="InterPro" id="IPR042099">
    <property type="entry name" value="ANL_N_sf"/>
</dbReference>
<dbReference type="InterPro" id="IPR025110">
    <property type="entry name" value="AMP-bd_C"/>
</dbReference>
<dbReference type="Pfam" id="PF00975">
    <property type="entry name" value="Thioesterase"/>
    <property type="match status" value="2"/>
</dbReference>
<dbReference type="Gene3D" id="3.40.630.30">
    <property type="match status" value="1"/>
</dbReference>
<dbReference type="InterPro" id="IPR029058">
    <property type="entry name" value="AB_hydrolase_fold"/>
</dbReference>
<evidence type="ECO:0000256" key="4">
    <source>
        <dbReference type="ARBA" id="ARBA00022598"/>
    </source>
</evidence>
<dbReference type="SUPFAM" id="SSF53474">
    <property type="entry name" value="alpha/beta-Hydrolases"/>
    <property type="match status" value="2"/>
</dbReference>
<dbReference type="InterPro" id="IPR000873">
    <property type="entry name" value="AMP-dep_synth/lig_dom"/>
</dbReference>
<keyword evidence="2" id="KW-0596">Phosphopantetheine</keyword>
<comment type="caution">
    <text evidence="8">The sequence shown here is derived from an EMBL/GenBank/DDBJ whole genome shotgun (WGS) entry which is preliminary data.</text>
</comment>
<dbReference type="GO" id="GO:0043041">
    <property type="term" value="P:amino acid activation for nonribosomal peptide biosynthetic process"/>
    <property type="evidence" value="ECO:0007669"/>
    <property type="project" value="TreeGrafter"/>
</dbReference>
<dbReference type="PANTHER" id="PTHR45527:SF10">
    <property type="entry name" value="PYOCHELIN SYNTHASE PCHF"/>
    <property type="match status" value="1"/>
</dbReference>
<dbReference type="Gene3D" id="1.10.1200.10">
    <property type="entry name" value="ACP-like"/>
    <property type="match status" value="4"/>
</dbReference>
<comment type="pathway">
    <text evidence="1">Siderophore biosynthesis.</text>
</comment>
<dbReference type="GO" id="GO:0044550">
    <property type="term" value="P:secondary metabolite biosynthetic process"/>
    <property type="evidence" value="ECO:0007669"/>
    <property type="project" value="TreeGrafter"/>
</dbReference>
<dbReference type="Pfam" id="PF00109">
    <property type="entry name" value="ketoacyl-synt"/>
    <property type="match status" value="1"/>
</dbReference>
<protein>
    <submittedName>
        <fullName evidence="8">Uncharacterized protein</fullName>
    </submittedName>
</protein>
<dbReference type="InterPro" id="IPR023213">
    <property type="entry name" value="CAT-like_dom_sf"/>
</dbReference>
<dbReference type="PANTHER" id="PTHR45527">
    <property type="entry name" value="NONRIBOSOMAL PEPTIDE SYNTHETASE"/>
    <property type="match status" value="1"/>
</dbReference>
<dbReference type="GO" id="GO:0016874">
    <property type="term" value="F:ligase activity"/>
    <property type="evidence" value="ECO:0007669"/>
    <property type="project" value="UniProtKB-KW"/>
</dbReference>
<dbReference type="EMBL" id="JBGBPQ010000022">
    <property type="protein sequence ID" value="KAL1503067.1"/>
    <property type="molecule type" value="Genomic_DNA"/>
</dbReference>
<feature type="domain" description="Carrier" evidence="6">
    <location>
        <begin position="261"/>
        <end position="342"/>
    </location>
</feature>
<dbReference type="NCBIfam" id="TIGR01733">
    <property type="entry name" value="AA-adenyl-dom"/>
    <property type="match status" value="2"/>
</dbReference>
<dbReference type="InterPro" id="IPR020841">
    <property type="entry name" value="PKS_Beta-ketoAc_synthase_dom"/>
</dbReference>
<evidence type="ECO:0000313" key="8">
    <source>
        <dbReference type="EMBL" id="KAL1503067.1"/>
    </source>
</evidence>
<feature type="domain" description="Ketosynthase family 3 (KS3)" evidence="7">
    <location>
        <begin position="361"/>
        <end position="773"/>
    </location>
</feature>
<evidence type="ECO:0000256" key="1">
    <source>
        <dbReference type="ARBA" id="ARBA00004924"/>
    </source>
</evidence>
<dbReference type="InterPro" id="IPR016039">
    <property type="entry name" value="Thiolase-like"/>
</dbReference>
<evidence type="ECO:0000313" key="9">
    <source>
        <dbReference type="Proteomes" id="UP001515480"/>
    </source>
</evidence>
<dbReference type="PROSITE" id="PS00455">
    <property type="entry name" value="AMP_BINDING"/>
    <property type="match status" value="2"/>
</dbReference>
<dbReference type="GO" id="GO:0016746">
    <property type="term" value="F:acyltransferase activity"/>
    <property type="evidence" value="ECO:0007669"/>
    <property type="project" value="InterPro"/>
</dbReference>
<dbReference type="Gene3D" id="3.40.50.12780">
    <property type="entry name" value="N-terminal domain of ligase-like"/>
    <property type="match status" value="2"/>
</dbReference>
<keyword evidence="4" id="KW-0436">Ligase</keyword>
<dbReference type="SUPFAM" id="SSF47336">
    <property type="entry name" value="ACP-like"/>
    <property type="match status" value="3"/>
</dbReference>
<dbReference type="PROSITE" id="PS50075">
    <property type="entry name" value="CARRIER"/>
    <property type="match status" value="3"/>
</dbReference>
<dbReference type="SMART" id="SM00825">
    <property type="entry name" value="PKS_KS"/>
    <property type="match status" value="1"/>
</dbReference>
<dbReference type="InterPro" id="IPR001242">
    <property type="entry name" value="Condensation_dom"/>
</dbReference>
<proteinExistence type="predicted"/>
<keyword evidence="9" id="KW-1185">Reference proteome</keyword>
<dbReference type="PROSITE" id="PS52004">
    <property type="entry name" value="KS3_2"/>
    <property type="match status" value="1"/>
</dbReference>
<dbReference type="PROSITE" id="PS00012">
    <property type="entry name" value="PHOSPHOPANTETHEINE"/>
    <property type="match status" value="3"/>
</dbReference>
<dbReference type="Gene3D" id="3.30.559.10">
    <property type="entry name" value="Chloramphenicol acetyltransferase-like domain"/>
    <property type="match status" value="2"/>
</dbReference>
<gene>
    <name evidence="8" type="ORF">AB1Y20_011133</name>
</gene>
<dbReference type="InterPro" id="IPR010071">
    <property type="entry name" value="AA_adenyl_dom"/>
</dbReference>
<sequence length="3830" mass="409137">MLSSPAAVSPLELASLGIFETTDHPAGSSPARRLERRAYAVRQATSSDIDALLSLEAQWEEALRADRALIAARVQLGHTYVAVLPAVGVAAALYTQRIASIASLDGATFASVHRLAAADGAALLLLAVVASPACHALQLGACLRDVALAHAREALGVREACALTRCSHLGSRARAGADAVDPAAYEAHVRRADDPGLLFHTAAGASVLRVQRGYRPEDTANFGHAVLVRYDLRCDPRCDLRCDLHGVREAEARPRGGGADAEEAARLSALVRRVLREGAPAAAMASLDDVPYMEMGLDSFDMGELLHLISTELAPRGAPLPRTLLFDHPSPRATLAYLSSRHAPPPEVHAQPLPAPRDATARTAAIAAASCLLPSGMNSAAELAHLLASGGDAIHRAPASWGRGLYAGFIPPHRAASFDPSFFGLPAAEADSIDPHQRLLLELSCEALLSAGDEVRGTIADGGFRGGDVRLDGWAGTGVFVGLSNNEWSHAAEAKLHGAFAGTGCAQSIAANRISYTFGFVATSLVVDTACSSSLTALHLAKRSLLDGECSRSVVGTADLLVSPRALHLRRDAGMLSADGRCKPFDAAADGYVRSEGGACVVLGGDAAPLGGVSGTAVNSDGRTARLTAPSSVAQRALLLAALRDASVGAEAVRCVEAHGTGTPLGDPIEMAAIRAALAARRDAPLLIGAFKANVGHLEAAAGLAGLLKAALALREGCAPLVATLRAPMAALAEPALHAQPLLPAQRTPLGGACAGVSAFGFGGSNAHALLRAPHAPPAEWRREWRAVLRRLAWYQPLPHAWRREGEGAAAACLKGPPAGRSRSSSATALGAVSDAVSRVLPGGGSEAAVRSLDCALVELGLDSLSAVELRHTLLEADEPKLRDACTLPADELYEHSVRSLAEAVAELGVLPERECDSATLSESSSNSSLGSPRALAREEVLATSCLQEAMLLAQVRQPEHTAFVESVVWELRGPLDVARLRAAWQSVLDATPILRCSFDLERMAPRHVAEGVMLPFVVEEHAHCADQKLLVDAAVARERAAGVPLDRAPLLRLRLLRFGEAHHTLLLTIHHIVEDGASLRLIVDHVHKVYNTPSLAGALAAPASYQVKLAHERAVSAPASAAEAFWRDALRGLAGVRPFSAALASPDCDAADADVTRRSSAVPPALLRKLRAYAAAQRVTLASVCHAAWAVVQWAYEGRDGAEVVYGCTLSGRSAPVAGLGAVIGPVVNTVPLRVLVSGATRMRTLVRSLRRQIAQATRHESYPLKKILQLVSSHSVLFHTIVDFQASSWGFDLADGVSAAAPTVVDRIGTPLSVRFILEDAASMHSPLRVYATSECAALGGAFVDGLLDSLVDVMARLADGDADLSIAQLARAVAPPFVSPRARAPELPLLSSFAPADPVSAVGHLAIDEWRALSRLSAEASLTPALAACAALALVIDRFSSTRAFEMHCRLGEHLPDATVEVRVGRRAARSFASHAARVAASRAPLAAPRDAARAVRFSVASAAARAARVPVFCLHAAGSSAAHNFGGWAEAMASVAPGGVELVLIDLPGHGARRVREEPIESIPQLTAWVRAHVAAQIRAADGRYALFGYSLGGLVAYELACALTAEGCPPLHLFIASQPPPRATAAATDPEADDATLAARLAGLGWLPEELASAGAEVWTSVLPPFRADLRLERDYQLASECRLTCPLSVFAGSDDDVMVGAVHVEAWSELTSSSEVEVRVFRGGHFFTRDVPRSLEETMAAVAGKVAVSLRSDPIAAIAMDDAVVQSVFCDGSATDPARWTLRIAGGLFPLEVSRGMVHMYETLLHTLCNDAASWNKGVGELLPTPSPALPVAPSRALDKRLLHELFLEQSHRAPGAPAVVSVGEEVRTLTYGEMEARTRVVAACVESCVKKSEDAPVPVVAVITSKSWEQVVGLLGILRAKCAYLPINAQQLPQQRVETILRLSDAAAVVVDAQTVEERGWLRAVGLPLVDAGADATSPDGALVYFPAEGEGRVSEGSRSKMLEREGCDLAYLIYTSGSTGVPKGVCCHHQGAVNTLLDLNERFGVSSDDRVLALSSVSFDLSVYDVFGLLGAGASLVVPPHDAVSPPDPERWLELVREQGVTLWNTVPAFVELLVAHAEHARARLPASLRLIFMSGDWIPRSLPARLRALSDCADLRIVSMGGATEAAIWSNMFELPAAELDVSWKSIPYGRPLRNQTMLVLNEELEHCEPWVTGVIYIGGAGVALGYYGDERQTSKQFVQHAGEWLFRTGDLGRLRPDGNLEILGREDSQVKVNGFRVELGEIEHAMERLPLVFQACACVVQPGGGPPALAGFIVPSPTADATADVLADLRAHLQATLPANLVPPTISIVDKIPLNRNGKVDRDALAKAALSTGTISKACAASEAALTGVHRWLRDTWASVFSVEPSSIGLDDNFFQIGGSSLHAMHIVSTAQRSGLPLTIRQIFGKPTIRQLAAELPDMNAMHGLARKAADEELLFEVRHDHDNLYTPFPLIGITRAYYVGLYLSEFTKGMKPQIYFEWEWKGRCDVQRLQTALNKFIACHPAWRSVVTSDGMMRILEHVPSYHVDVETPHTRATTEHMRSTRKEMSEGGPWPENWPLFECRVTHTSEKQSLVHLVVSLFIMDGISDLTLRRQLSALYEKPNMTLPSVQLLYKDYCMSLTGMNGSLGLAASQKYQSARDYWWQRVPTLPPAPELPVLVAQEGQMPTGRFEHLGAVLDAEMFTRLKTVCGSFGVSPTSLMLSIYSMVLARFARNKHFMLNILHCLRHPVHDDVPSVIGNFSSSFLLSADLQTPQSVLAHVQGTATELSVSLEHAVISGVEVMEQYNKVHGKVGTAVAPFVFVSAMGLEHALPDWRDLAFKETHVQEQTPGSYVVNAVKEYPDGRLMWLLEVMEGLFPLEVSRGMVHMYETLLHTLCNDAASWSKGVGELLPTPSPALPVAPSRALDKRLLHELFLEQSHRAPGAPAVVSVGEEVRTLTYGEMEARTRVVAACVESCVKKSEDAPVPVVAVITSKSWEQVVGLLGILRAKCAYLPINAQQLPQQRVETILRLSDAAAVVVDAQTVEERGWLRAVGLPLVDAGADATSPDGALVYFPAEGEGRVSEGSRSKMLEREGCDLAYLIYTSGSTGVPKGVCCHHQGAVNTLLDLNERFGVSSDDRVLALSSVSFDLSVYDVFGLLGAGASLVVPPHDAVSPPDPERWLELVREQGVTLWNTVPAFVELLVAHAEHARARLPASLRLIFMSGDWIPRSLPARLRALSDCADLRIVSMGGATEAAIWSNMFELPAAELDVSWKSIPYGRPLRNQTMLVLNEELEHCEPWVTGVIYIGGAGVALGYYGDERQTSKQFVQHAGEWLFRTGDLGRLRPDGNLEILGREDSQVKVNGFRVELGEIEEVIVMEPGVTAAAATPFDGNLAAYVVVDPAMGIDEDVLLPRLRARCSESLPSYMMPKHWMTVNNIPLSANGKVQRDRLPRPNDSSLFSGLAGEVVPPASELEHQVRAAIASILRVPAETLCCQTGNFFELGGDSVAALRLLATLRSSLDVKLSVQQLFGNPTVHGLCEELLPSTSTAPLTTPKPQLQLITLQPGQPGHVPLVLVHPAGASSLCYLPLARSLGAQQPVYAFDDHFLSGECSFSFSSIEDVAAECLSILHHELGKSLAGDVVFGGWSYGGVVALQLAKAVQKQGGPFSPRAVVLIDAPLGQTSGRGFFRGGESSSSLIATLRAQLEPVVADSNVMESLTSNAAQHFVECNRLLDVHAPTTGMNCQLVDIRPADSECRFYNSLDRLTAGDVHEFEVLGDHWTMLFGENTAGVVSAIAQFL</sequence>
<dbReference type="InterPro" id="IPR045851">
    <property type="entry name" value="AMP-bd_C_sf"/>
</dbReference>
<dbReference type="InterPro" id="IPR020845">
    <property type="entry name" value="AMP-binding_CS"/>
</dbReference>
<dbReference type="GO" id="GO:0005737">
    <property type="term" value="C:cytoplasm"/>
    <property type="evidence" value="ECO:0007669"/>
    <property type="project" value="TreeGrafter"/>
</dbReference>
<dbReference type="Gene3D" id="3.30.300.30">
    <property type="match status" value="2"/>
</dbReference>
<dbReference type="SUPFAM" id="SSF52777">
    <property type="entry name" value="CoA-dependent acyltransferases"/>
    <property type="match status" value="4"/>
</dbReference>
<feature type="domain" description="Carrier" evidence="6">
    <location>
        <begin position="3499"/>
        <end position="3577"/>
    </location>
</feature>
<dbReference type="SUPFAM" id="SSF56801">
    <property type="entry name" value="Acetyl-CoA synthetase-like"/>
    <property type="match status" value="2"/>
</dbReference>
<dbReference type="SUPFAM" id="SSF53901">
    <property type="entry name" value="Thiolase-like"/>
    <property type="match status" value="1"/>
</dbReference>
<keyword evidence="5" id="KW-0808">Transferase</keyword>
<feature type="domain" description="Carrier" evidence="6">
    <location>
        <begin position="2394"/>
        <end position="2470"/>
    </location>
</feature>
<dbReference type="Proteomes" id="UP001515480">
    <property type="component" value="Unassembled WGS sequence"/>
</dbReference>
<dbReference type="SMART" id="SM00823">
    <property type="entry name" value="PKS_PP"/>
    <property type="match status" value="4"/>
</dbReference>
<accession>A0AB34ILP9</accession>
<evidence type="ECO:0000259" key="7">
    <source>
        <dbReference type="PROSITE" id="PS52004"/>
    </source>
</evidence>
<dbReference type="InterPro" id="IPR014030">
    <property type="entry name" value="Ketoacyl_synth_N"/>
</dbReference>
<dbReference type="InterPro" id="IPR020806">
    <property type="entry name" value="PKS_PP-bd"/>
</dbReference>
<evidence type="ECO:0000256" key="5">
    <source>
        <dbReference type="ARBA" id="ARBA00022679"/>
    </source>
</evidence>
<dbReference type="InterPro" id="IPR001031">
    <property type="entry name" value="Thioesterase"/>
</dbReference>
<dbReference type="InterPro" id="IPR014031">
    <property type="entry name" value="Ketoacyl_synth_C"/>
</dbReference>
<dbReference type="Pfam" id="PF00668">
    <property type="entry name" value="Condensation"/>
    <property type="match status" value="2"/>
</dbReference>
<dbReference type="GO" id="GO:0031177">
    <property type="term" value="F:phosphopantetheine binding"/>
    <property type="evidence" value="ECO:0007669"/>
    <property type="project" value="InterPro"/>
</dbReference>
<evidence type="ECO:0000256" key="2">
    <source>
        <dbReference type="ARBA" id="ARBA00022450"/>
    </source>
</evidence>
<dbReference type="CDD" id="cd00833">
    <property type="entry name" value="PKS"/>
    <property type="match status" value="1"/>
</dbReference>
<organism evidence="8 9">
    <name type="scientific">Prymnesium parvum</name>
    <name type="common">Toxic golden alga</name>
    <dbReference type="NCBI Taxonomy" id="97485"/>
    <lineage>
        <taxon>Eukaryota</taxon>
        <taxon>Haptista</taxon>
        <taxon>Haptophyta</taxon>
        <taxon>Prymnesiophyceae</taxon>
        <taxon>Prymnesiales</taxon>
        <taxon>Prymnesiaceae</taxon>
        <taxon>Prymnesium</taxon>
    </lineage>
</organism>